<sequence length="306" mass="33991">MGRLAQPTAEELTTIAVIGDPHIPRESEDTLKLYQADIFLERVVEDVNARDVDTALFVGDITMDGFNEEYKRFDRIVEPLDVPWAAIPGNHDVWKTYDEHDSPSIEVFEDRYTSDGLPFVIDHGDVQLIALDSSSHDDVNDTHAGTVDDDQLEWLDEQLAAAMNPVVALHHVLPAMIEQFEAYSRDVDPDLSPPPVLENTQPLIDVLQKHEVSLVLTGHLHIPSIAQTDRVREVNAPATSTFPPAYLVLEIGPDGTIVRYIPLGDSTEARTAFTRRSGLRPKAEALSVMAASRIASFPLVDEIDRD</sequence>
<dbReference type="PANTHER" id="PTHR42988:SF2">
    <property type="entry name" value="CYCLIC NUCLEOTIDE PHOSPHODIESTERASE CBUA0032-RELATED"/>
    <property type="match status" value="1"/>
</dbReference>
<name>A0ABD5QAF6_9EURY</name>
<evidence type="ECO:0000259" key="5">
    <source>
        <dbReference type="Pfam" id="PF00149"/>
    </source>
</evidence>
<evidence type="ECO:0000256" key="4">
    <source>
        <dbReference type="ARBA" id="ARBA00025742"/>
    </source>
</evidence>
<dbReference type="InterPro" id="IPR050884">
    <property type="entry name" value="CNP_phosphodiesterase-III"/>
</dbReference>
<dbReference type="PANTHER" id="PTHR42988">
    <property type="entry name" value="PHOSPHOHYDROLASE"/>
    <property type="match status" value="1"/>
</dbReference>
<dbReference type="AlphaFoldDB" id="A0ABD5QAF6"/>
<accession>A0ABD5QAF6</accession>
<dbReference type="EC" id="3.1.-.-" evidence="6"/>
<dbReference type="SUPFAM" id="SSF56300">
    <property type="entry name" value="Metallo-dependent phosphatases"/>
    <property type="match status" value="1"/>
</dbReference>
<evidence type="ECO:0000256" key="1">
    <source>
        <dbReference type="ARBA" id="ARBA00022723"/>
    </source>
</evidence>
<dbReference type="InterPro" id="IPR004843">
    <property type="entry name" value="Calcineurin-like_PHP"/>
</dbReference>
<dbReference type="EMBL" id="JBHSJG010000007">
    <property type="protein sequence ID" value="MFC4986705.1"/>
    <property type="molecule type" value="Genomic_DNA"/>
</dbReference>
<keyword evidence="2 6" id="KW-0378">Hydrolase</keyword>
<keyword evidence="3" id="KW-0408">Iron</keyword>
<keyword evidence="7" id="KW-1185">Reference proteome</keyword>
<dbReference type="GO" id="GO:0016787">
    <property type="term" value="F:hydrolase activity"/>
    <property type="evidence" value="ECO:0007669"/>
    <property type="project" value="UniProtKB-KW"/>
</dbReference>
<dbReference type="InterPro" id="IPR029052">
    <property type="entry name" value="Metallo-depent_PP-like"/>
</dbReference>
<proteinExistence type="inferred from homology"/>
<feature type="domain" description="Calcineurin-like phosphoesterase" evidence="5">
    <location>
        <begin position="14"/>
        <end position="223"/>
    </location>
</feature>
<dbReference type="Gene3D" id="3.60.21.10">
    <property type="match status" value="1"/>
</dbReference>
<organism evidence="6 7">
    <name type="scientific">Saliphagus infecundisoli</name>
    <dbReference type="NCBI Taxonomy" id="1849069"/>
    <lineage>
        <taxon>Archaea</taxon>
        <taxon>Methanobacteriati</taxon>
        <taxon>Methanobacteriota</taxon>
        <taxon>Stenosarchaea group</taxon>
        <taxon>Halobacteria</taxon>
        <taxon>Halobacteriales</taxon>
        <taxon>Natrialbaceae</taxon>
        <taxon>Saliphagus</taxon>
    </lineage>
</organism>
<dbReference type="RefSeq" id="WP_224828950.1">
    <property type="nucleotide sequence ID" value="NZ_JAIVEF010000016.1"/>
</dbReference>
<dbReference type="GO" id="GO:0046872">
    <property type="term" value="F:metal ion binding"/>
    <property type="evidence" value="ECO:0007669"/>
    <property type="project" value="UniProtKB-KW"/>
</dbReference>
<dbReference type="Pfam" id="PF00149">
    <property type="entry name" value="Metallophos"/>
    <property type="match status" value="1"/>
</dbReference>
<comment type="similarity">
    <text evidence="4">Belongs to the cyclic nucleotide phosphodiesterase class-III family.</text>
</comment>
<dbReference type="Proteomes" id="UP001595925">
    <property type="component" value="Unassembled WGS sequence"/>
</dbReference>
<gene>
    <name evidence="6" type="ORF">ACFPFO_02715</name>
</gene>
<protein>
    <submittedName>
        <fullName evidence="6">Metallophosphoesterase family protein</fullName>
        <ecNumber evidence="6">3.1.-.-</ecNumber>
    </submittedName>
</protein>
<evidence type="ECO:0000313" key="6">
    <source>
        <dbReference type="EMBL" id="MFC4986705.1"/>
    </source>
</evidence>
<keyword evidence="1" id="KW-0479">Metal-binding</keyword>
<evidence type="ECO:0000256" key="3">
    <source>
        <dbReference type="ARBA" id="ARBA00023004"/>
    </source>
</evidence>
<evidence type="ECO:0000313" key="7">
    <source>
        <dbReference type="Proteomes" id="UP001595925"/>
    </source>
</evidence>
<comment type="caution">
    <text evidence="6">The sequence shown here is derived from an EMBL/GenBank/DDBJ whole genome shotgun (WGS) entry which is preliminary data.</text>
</comment>
<reference evidence="6 7" key="1">
    <citation type="journal article" date="2019" name="Int. J. Syst. Evol. Microbiol.">
        <title>The Global Catalogue of Microorganisms (GCM) 10K type strain sequencing project: providing services to taxonomists for standard genome sequencing and annotation.</title>
        <authorList>
            <consortium name="The Broad Institute Genomics Platform"/>
            <consortium name="The Broad Institute Genome Sequencing Center for Infectious Disease"/>
            <person name="Wu L."/>
            <person name="Ma J."/>
        </authorList>
    </citation>
    <scope>NUCLEOTIDE SEQUENCE [LARGE SCALE GENOMIC DNA]</scope>
    <source>
        <strain evidence="6 7">CGMCC 1.15824</strain>
    </source>
</reference>
<evidence type="ECO:0000256" key="2">
    <source>
        <dbReference type="ARBA" id="ARBA00022801"/>
    </source>
</evidence>